<proteinExistence type="predicted"/>
<protein>
    <recommendedName>
        <fullName evidence="2">Autotransporter domain-containing protein</fullName>
    </recommendedName>
</protein>
<dbReference type="SUPFAM" id="SSF103515">
    <property type="entry name" value="Autotransporter"/>
    <property type="match status" value="1"/>
</dbReference>
<dbReference type="STRING" id="1184151.AW736_22695"/>
<dbReference type="OrthoDB" id="173897at2"/>
<evidence type="ECO:0000313" key="4">
    <source>
        <dbReference type="Proteomes" id="UP000078486"/>
    </source>
</evidence>
<feature type="region of interest" description="Disordered" evidence="1">
    <location>
        <begin position="1"/>
        <end position="27"/>
    </location>
</feature>
<dbReference type="Pfam" id="PF03212">
    <property type="entry name" value="Pertactin"/>
    <property type="match status" value="1"/>
</dbReference>
<reference evidence="3 4" key="1">
    <citation type="submission" date="2016-01" db="EMBL/GenBank/DDBJ databases">
        <title>High potential of lignocellulose degradation of a new Verrucomicrobia species.</title>
        <authorList>
            <person name="Wang Y."/>
            <person name="Shi Y."/>
            <person name="Qiu Z."/>
            <person name="Liu S."/>
            <person name="Yang H."/>
        </authorList>
    </citation>
    <scope>NUCLEOTIDE SEQUENCE [LARGE SCALE GENOMIC DNA]</scope>
    <source>
        <strain evidence="3 4">TSB47</strain>
    </source>
</reference>
<dbReference type="InterPro" id="IPR003991">
    <property type="entry name" value="Pertactin_virulence_factor"/>
</dbReference>
<sequence length="1612" mass="162178">MNPDKPNHAKTRRVSSHARHNSPGPRRCRSLPVFLSAALMMTAAGAGLHAQTVINTNTTAGGTPVNHTTGGTLAISATVFSTGGNGVQVNTLSATLVNEATGRIETAGTNRPAVYFYVGDTLLNAGVISATTHANDDAVMVAARITGSSSGRIEGARYGMQFASAANGSVLTNSGTITVTGTAGRGVSAATGASIELINESSGRIQAVYLFSGGTVTNHGVIQGGLAPGSTIDGLTATGALDLANTGTIDSVRYGVQFGNGSAGSTLDNGGVISGSTNGLYVYGAFTGTNRGLITGNFGVQFGNAAAANGSDFVNTGTIRGTGGDSRGISSAFGAAHVRNESGGLIEAGFRGVYFSASGGTVTNSGAITAVTTATGRAIQSDGPLSLDNSGLVQGLQYGVWLNGAADAGSAITNSGVITGGSLGVNIAGGAAFSLLNTGTITGAVASAAAVTSATLAAGGKIDGVLALAGNASTLTLAAETGPQSHAAAVTGSTMFTGTLVKVGAGTWDIDSAAANLAGLAQQATLVQAGTLAVDWAAHQLNAAAGAAVNVDSGATLQVRKTGTADVTFANPLTGAGYVALHNASTDAGGRFVLAASTGSGVFTGTLGVSGAAHTGRLLLDDAAGAALARATLSLGVNSETALDADLAIHALDFDGGLLLVSSTITAAGMPVFRTLTVDLLAGTGGTIGVTASGLDLPRPPGSGALTGGIFDLDTTAAALNGAPIIKVTATGAATLGDGTVFMLVDGSTGMAITTTPVSGSAATDFYDATGATIIGKITDGYKAVYNAGSAVATGTAGIYFDYGVTAIESTHATIPVTLDPAGAVDKTLGVLLTGTGVGAGFTFTGTDTITLAQKADYTGATLITGSAVLKAGDGIADIIASSMRVTLDGERTGFDLGTANQTLKNLSGSGFVALRDATLTVDNSDFTGTLSGAITGAGGLTLSAGGLALTGAAFHTGTTAVQTGATLTLGDGATRGVLATASRVTVAAGGTLALWRSDAITFANTVAADGIIEVKAGSGDNAFTGPLTGSGTLVQNAAALATLSGANDIALLVNRGTVQIGAGGGTGNGWATDTLDRSVTLTSADAKLVLNRPGSFTIDTVIAGAGAVDIIGTGVTAVLRSQTYAGATLVRSGTLRAGTVNVLAASAGLTLENAAFELNGHDQTLQRLHGHGGNGATIFYHADQSLSDTTAPAYATLTVGALTGATVQHMNVDMAGRLNDKLQVNTLATGTHHITLHRTTTTEIDDAQFTYALDMLTLPANASADPSELSITSSDLEMGAHTYRLIRGDDGRIYLSGVDANGDARSRAGDAIYWTAGVAGLDWHYSLDSLRKRMGELRMGGLPENGNVWVTANTYRVNAGAGLAGDGFKQDSFGMTAGGDRRIDLTGDLTLLAGGFLSFARHERDFENHGGGETSGFGLGGYATVLHKDGWYGDFVLRADRSANKLHTEAVDGFVTAARYGGEAVGASLELGRHVTAGALWLEPSVQMALARFGGENYDTERQTALHESIHVRIDGSTAAQYRLQLRGGVDFDRWRPYLRVAEVRSDTSGGKLRVEGREWAPGFDGWRFETGLGVGCLIDAQSQFYFDYEYNKADAYERPWSLSLGYRRAW</sequence>
<dbReference type="InterPro" id="IPR011050">
    <property type="entry name" value="Pectin_lyase_fold/virulence"/>
</dbReference>
<evidence type="ECO:0000313" key="3">
    <source>
        <dbReference type="EMBL" id="OAM87504.1"/>
    </source>
</evidence>
<dbReference type="InterPro" id="IPR036709">
    <property type="entry name" value="Autotransporte_beta_dom_sf"/>
</dbReference>
<dbReference type="EMBL" id="LRRQ01000170">
    <property type="protein sequence ID" value="OAM87504.1"/>
    <property type="molecule type" value="Genomic_DNA"/>
</dbReference>
<dbReference type="RefSeq" id="WP_084442601.1">
    <property type="nucleotide sequence ID" value="NZ_CP109796.1"/>
</dbReference>
<dbReference type="SUPFAM" id="SSF51126">
    <property type="entry name" value="Pectin lyase-like"/>
    <property type="match status" value="1"/>
</dbReference>
<gene>
    <name evidence="3" type="ORF">AW736_22695</name>
</gene>
<organism evidence="3 4">
    <name type="scientific">Termitidicoccus mucosus</name>
    <dbReference type="NCBI Taxonomy" id="1184151"/>
    <lineage>
        <taxon>Bacteria</taxon>
        <taxon>Pseudomonadati</taxon>
        <taxon>Verrucomicrobiota</taxon>
        <taxon>Opitutia</taxon>
        <taxon>Opitutales</taxon>
        <taxon>Opitutaceae</taxon>
        <taxon>Termitidicoccus</taxon>
    </lineage>
</organism>
<dbReference type="InterPro" id="IPR004899">
    <property type="entry name" value="Pertactin_central"/>
</dbReference>
<accession>A0A178IBV7</accession>
<feature type="compositionally biased region" description="Basic residues" evidence="1">
    <location>
        <begin position="8"/>
        <end position="20"/>
    </location>
</feature>
<dbReference type="InterPro" id="IPR012332">
    <property type="entry name" value="Autotransporter_pectin_lyase_C"/>
</dbReference>
<evidence type="ECO:0000256" key="1">
    <source>
        <dbReference type="SAM" id="MobiDB-lite"/>
    </source>
</evidence>
<dbReference type="PRINTS" id="PR01484">
    <property type="entry name" value="PRTACTNFAMLY"/>
</dbReference>
<dbReference type="InterPro" id="IPR005546">
    <property type="entry name" value="Autotransporte_beta"/>
</dbReference>
<keyword evidence="4" id="KW-1185">Reference proteome</keyword>
<dbReference type="Proteomes" id="UP000078486">
    <property type="component" value="Unassembled WGS sequence"/>
</dbReference>
<dbReference type="InterPro" id="IPR006315">
    <property type="entry name" value="OM_autotransptr_brl_dom"/>
</dbReference>
<evidence type="ECO:0000259" key="2">
    <source>
        <dbReference type="PROSITE" id="PS51208"/>
    </source>
</evidence>
<comment type="caution">
    <text evidence="3">The sequence shown here is derived from an EMBL/GenBank/DDBJ whole genome shotgun (WGS) entry which is preliminary data.</text>
</comment>
<dbReference type="GO" id="GO:0019867">
    <property type="term" value="C:outer membrane"/>
    <property type="evidence" value="ECO:0007669"/>
    <property type="project" value="InterPro"/>
</dbReference>
<name>A0A178IBV7_9BACT</name>
<feature type="domain" description="Autotransporter" evidence="2">
    <location>
        <begin position="1342"/>
        <end position="1612"/>
    </location>
</feature>
<dbReference type="PROSITE" id="PS51208">
    <property type="entry name" value="AUTOTRANSPORTER"/>
    <property type="match status" value="1"/>
</dbReference>
<dbReference type="NCBIfam" id="TIGR01414">
    <property type="entry name" value="autotrans_barl"/>
    <property type="match status" value="1"/>
</dbReference>
<dbReference type="Gene3D" id="2.160.20.20">
    <property type="match status" value="1"/>
</dbReference>
<dbReference type="Gene3D" id="2.40.128.130">
    <property type="entry name" value="Autotransporter beta-domain"/>
    <property type="match status" value="1"/>
</dbReference>
<dbReference type="SMART" id="SM00869">
    <property type="entry name" value="Autotransporter"/>
    <property type="match status" value="1"/>
</dbReference>